<protein>
    <submittedName>
        <fullName evidence="1">Phytanoyl-CoA dioxygenase family protein</fullName>
    </submittedName>
</protein>
<evidence type="ECO:0000313" key="2">
    <source>
        <dbReference type="Proteomes" id="UP001521150"/>
    </source>
</evidence>
<keyword evidence="1" id="KW-0223">Dioxygenase</keyword>
<organism evidence="1 2">
    <name type="scientific">Kibdelosporangium philippinense</name>
    <dbReference type="NCBI Taxonomy" id="211113"/>
    <lineage>
        <taxon>Bacteria</taxon>
        <taxon>Bacillati</taxon>
        <taxon>Actinomycetota</taxon>
        <taxon>Actinomycetes</taxon>
        <taxon>Pseudonocardiales</taxon>
        <taxon>Pseudonocardiaceae</taxon>
        <taxon>Kibdelosporangium</taxon>
    </lineage>
</organism>
<keyword evidence="2" id="KW-1185">Reference proteome</keyword>
<dbReference type="SUPFAM" id="SSF51197">
    <property type="entry name" value="Clavaminate synthase-like"/>
    <property type="match status" value="1"/>
</dbReference>
<reference evidence="1 2" key="1">
    <citation type="submission" date="2021-12" db="EMBL/GenBank/DDBJ databases">
        <title>Genome sequence of Kibdelosporangium philippinense ATCC 49844.</title>
        <authorList>
            <person name="Fedorov E.A."/>
            <person name="Omeragic M."/>
            <person name="Shalygina K.F."/>
            <person name="Maclea K.S."/>
        </authorList>
    </citation>
    <scope>NUCLEOTIDE SEQUENCE [LARGE SCALE GENOMIC DNA]</scope>
    <source>
        <strain evidence="1 2">ATCC 49844</strain>
    </source>
</reference>
<dbReference type="Gene3D" id="2.60.120.620">
    <property type="entry name" value="q2cbj1_9rhob like domain"/>
    <property type="match status" value="1"/>
</dbReference>
<keyword evidence="1" id="KW-0560">Oxidoreductase</keyword>
<proteinExistence type="predicted"/>
<dbReference type="Pfam" id="PF05721">
    <property type="entry name" value="PhyH"/>
    <property type="match status" value="1"/>
</dbReference>
<sequence>MKFTPNRTEALSAEELYLFDTMGFVRVPGFLSREVAEECRSEVVRLPSRRMEGRGDKERFDDLVSRSSHFDDLARSEAMLACVEPVINQPLRLIESYALRREGDSIFYLHNGNSEILQYGENRSVQRNMSFTHTFHDGKLFCMFVKVLVYLSDVREQEGGPFCYLQGSHKANLPWFRDPESAEARPALTQENFPSLEYVPANTGDALILNEALLHGTLPKTTEGERLVLAFSYAPAFVSDWKEIDKHSADIGKLGHY</sequence>
<comment type="caution">
    <text evidence="1">The sequence shown here is derived from an EMBL/GenBank/DDBJ whole genome shotgun (WGS) entry which is preliminary data.</text>
</comment>
<dbReference type="Proteomes" id="UP001521150">
    <property type="component" value="Unassembled WGS sequence"/>
</dbReference>
<name>A0ABS8ZVP0_9PSEU</name>
<dbReference type="RefSeq" id="WP_233734548.1">
    <property type="nucleotide sequence ID" value="NZ_JAJVCN010000005.1"/>
</dbReference>
<evidence type="ECO:0000313" key="1">
    <source>
        <dbReference type="EMBL" id="MCE7011790.1"/>
    </source>
</evidence>
<gene>
    <name evidence="1" type="ORF">LWC34_54600</name>
</gene>
<accession>A0ABS8ZVP0</accession>
<dbReference type="InterPro" id="IPR008775">
    <property type="entry name" value="Phytyl_CoA_dOase-like"/>
</dbReference>
<dbReference type="GO" id="GO:0051213">
    <property type="term" value="F:dioxygenase activity"/>
    <property type="evidence" value="ECO:0007669"/>
    <property type="project" value="UniProtKB-KW"/>
</dbReference>
<dbReference type="EMBL" id="JAJVCN010000005">
    <property type="protein sequence ID" value="MCE7011790.1"/>
    <property type="molecule type" value="Genomic_DNA"/>
</dbReference>